<dbReference type="InterPro" id="IPR013783">
    <property type="entry name" value="Ig-like_fold"/>
</dbReference>
<dbReference type="HOGENOM" id="CLU_360700_0_0_1"/>
<feature type="domain" description="Fibronectin type-III" evidence="6">
    <location>
        <begin position="201"/>
        <end position="296"/>
    </location>
</feature>
<evidence type="ECO:0000313" key="7">
    <source>
        <dbReference type="EnsemblMetazoa" id="SMAR004708-PA"/>
    </source>
</evidence>
<feature type="region of interest" description="Disordered" evidence="3">
    <location>
        <begin position="719"/>
        <end position="750"/>
    </location>
</feature>
<dbReference type="Proteomes" id="UP000014500">
    <property type="component" value="Unassembled WGS sequence"/>
</dbReference>
<dbReference type="InterPro" id="IPR036116">
    <property type="entry name" value="FN3_sf"/>
</dbReference>
<evidence type="ECO:0000313" key="8">
    <source>
        <dbReference type="Proteomes" id="UP000014500"/>
    </source>
</evidence>
<dbReference type="InterPro" id="IPR007110">
    <property type="entry name" value="Ig-like_dom"/>
</dbReference>
<dbReference type="PANTHER" id="PTHR44170:SF6">
    <property type="entry name" value="CONTACTIN"/>
    <property type="match status" value="1"/>
</dbReference>
<dbReference type="EnsemblMetazoa" id="SMAR004708-RA">
    <property type="protein sequence ID" value="SMAR004708-PA"/>
    <property type="gene ID" value="SMAR004708"/>
</dbReference>
<organism evidence="7 8">
    <name type="scientific">Strigamia maritima</name>
    <name type="common">European centipede</name>
    <name type="synonym">Geophilus maritimus</name>
    <dbReference type="NCBI Taxonomy" id="126957"/>
    <lineage>
        <taxon>Eukaryota</taxon>
        <taxon>Metazoa</taxon>
        <taxon>Ecdysozoa</taxon>
        <taxon>Arthropoda</taxon>
        <taxon>Myriapoda</taxon>
        <taxon>Chilopoda</taxon>
        <taxon>Pleurostigmophora</taxon>
        <taxon>Geophilomorpha</taxon>
        <taxon>Linotaeniidae</taxon>
        <taxon>Strigamia</taxon>
    </lineage>
</organism>
<keyword evidence="4" id="KW-1133">Transmembrane helix</keyword>
<dbReference type="OMA" id="VECCEEM"/>
<feature type="transmembrane region" description="Helical" evidence="4">
    <location>
        <begin position="621"/>
        <end position="642"/>
    </location>
</feature>
<dbReference type="Gene3D" id="2.60.40.10">
    <property type="entry name" value="Immunoglobulins"/>
    <property type="match status" value="5"/>
</dbReference>
<feature type="compositionally biased region" description="Basic and acidic residues" evidence="3">
    <location>
        <begin position="729"/>
        <end position="740"/>
    </location>
</feature>
<evidence type="ECO:0000256" key="1">
    <source>
        <dbReference type="ARBA" id="ARBA00022737"/>
    </source>
</evidence>
<keyword evidence="2" id="KW-1015">Disulfide bond</keyword>
<feature type="compositionally biased region" description="Polar residues" evidence="3">
    <location>
        <begin position="741"/>
        <end position="750"/>
    </location>
</feature>
<dbReference type="SMART" id="SM00409">
    <property type="entry name" value="IG"/>
    <property type="match status" value="1"/>
</dbReference>
<evidence type="ECO:0000259" key="5">
    <source>
        <dbReference type="PROSITE" id="PS50835"/>
    </source>
</evidence>
<dbReference type="SMART" id="SM00060">
    <property type="entry name" value="FN3"/>
    <property type="match status" value="3"/>
</dbReference>
<dbReference type="SUPFAM" id="SSF49265">
    <property type="entry name" value="Fibronectin type III"/>
    <property type="match status" value="3"/>
</dbReference>
<evidence type="ECO:0000259" key="6">
    <source>
        <dbReference type="PROSITE" id="PS50853"/>
    </source>
</evidence>
<sequence length="776" mass="87735">MNNLSDWITVLRIIKGEAAETQPRYDIIVEVGKDLTINCTFDEACATNSSYVHWKVTQLKGKTKTISEFVKPISTLTAQLKIPSVAVEDSGTYVCWPGAAQFNSNNTNVVKIGYKPLENVSLECTSFNLDKLTCTWYAKNSSYLEETTWLLQYRSKGMWKNCSAADTRAYSCTITDGYPTTLQMLTFQLCGNNRLGIKLNEPARIKYSFNSTSVHISWKTPVTEANSSSDILINYKISYRSKWQSAELETNEKEYTLASLIPFTKYSIQISARLQFGSYLNEWSRPVVVELQTNQTAPEEWTALKAGSFQELNIHKNKRSIVLYLKTLELYQHNGENFTYKIFSDQPDTEPIYTIKTYAEITLINLNNSYEFQVSAINNAGETKSVQTLWISNNNSAIPIPAVNDLVNYENGTYMISWNSSDTTLNYTIFWCQTENSKLDEEKHFVHCSSDNSGLNWTDVLCGTTFCQHNVTTNPSNHQYSFAVASKKEQFSNGLVWSDCTISISRTNIPIIRPHVLGTVSTWATISWDVPCKDRTTRIAAFKVYYKSEDIKSSEKEETILHYFGANRREFTLNNLTSGTRYSLQMTAVSSSGLEGKRSGAITIETPISSAVLDETNNQPFIISVSLLCILGCLISLAFFVYKKFYKEKLHLIHNIIQHIPAGILIPNNENKNKYSAARRESDSKFTIQLSRSYLQSAVSVDSNTSGFISDSLESVLTTPTTEEESEEKDNNETNQEKCETQSPQCSISNPPTNYVTTMLYNFVIEYLVLTQTTLL</sequence>
<dbReference type="EMBL" id="JH431524">
    <property type="status" value="NOT_ANNOTATED_CDS"/>
    <property type="molecule type" value="Genomic_DNA"/>
</dbReference>
<feature type="domain" description="Ig-like" evidence="5">
    <location>
        <begin position="97"/>
        <end position="188"/>
    </location>
</feature>
<name>T1IU88_STRMM</name>
<dbReference type="STRING" id="126957.T1IU88"/>
<feature type="domain" description="Fibronectin type-III" evidence="6">
    <location>
        <begin position="510"/>
        <end position="609"/>
    </location>
</feature>
<dbReference type="AlphaFoldDB" id="T1IU88"/>
<dbReference type="PROSITE" id="PS50853">
    <property type="entry name" value="FN3"/>
    <property type="match status" value="2"/>
</dbReference>
<accession>T1IU88</accession>
<evidence type="ECO:0000256" key="2">
    <source>
        <dbReference type="ARBA" id="ARBA00023157"/>
    </source>
</evidence>
<reference evidence="7" key="2">
    <citation type="submission" date="2015-02" db="UniProtKB">
        <authorList>
            <consortium name="EnsemblMetazoa"/>
        </authorList>
    </citation>
    <scope>IDENTIFICATION</scope>
</reference>
<dbReference type="SUPFAM" id="SSF48726">
    <property type="entry name" value="Immunoglobulin"/>
    <property type="match status" value="1"/>
</dbReference>
<dbReference type="Pfam" id="PF00041">
    <property type="entry name" value="fn3"/>
    <property type="match status" value="2"/>
</dbReference>
<dbReference type="GO" id="GO:0098609">
    <property type="term" value="P:cell-cell adhesion"/>
    <property type="evidence" value="ECO:0007669"/>
    <property type="project" value="TreeGrafter"/>
</dbReference>
<dbReference type="PANTHER" id="PTHR44170">
    <property type="entry name" value="PROTEIN SIDEKICK"/>
    <property type="match status" value="1"/>
</dbReference>
<dbReference type="PROSITE" id="PS50835">
    <property type="entry name" value="IG_LIKE"/>
    <property type="match status" value="2"/>
</dbReference>
<proteinExistence type="predicted"/>
<evidence type="ECO:0000256" key="3">
    <source>
        <dbReference type="SAM" id="MobiDB-lite"/>
    </source>
</evidence>
<keyword evidence="1" id="KW-0677">Repeat</keyword>
<keyword evidence="4" id="KW-0812">Transmembrane</keyword>
<dbReference type="GO" id="GO:0016020">
    <property type="term" value="C:membrane"/>
    <property type="evidence" value="ECO:0007669"/>
    <property type="project" value="UniProtKB-SubCell"/>
</dbReference>
<keyword evidence="4" id="KW-0472">Membrane</keyword>
<keyword evidence="8" id="KW-1185">Reference proteome</keyword>
<protein>
    <recommendedName>
        <fullName evidence="9">Cytokine receptor</fullName>
    </recommendedName>
</protein>
<dbReference type="InterPro" id="IPR036179">
    <property type="entry name" value="Ig-like_dom_sf"/>
</dbReference>
<feature type="domain" description="Ig-like" evidence="5">
    <location>
        <begin position="17"/>
        <end position="95"/>
    </location>
</feature>
<dbReference type="eggNOG" id="ENOG502QTMM">
    <property type="taxonomic scope" value="Eukaryota"/>
</dbReference>
<reference evidence="8" key="1">
    <citation type="submission" date="2011-05" db="EMBL/GenBank/DDBJ databases">
        <authorList>
            <person name="Richards S.R."/>
            <person name="Qu J."/>
            <person name="Jiang H."/>
            <person name="Jhangiani S.N."/>
            <person name="Agravi P."/>
            <person name="Goodspeed R."/>
            <person name="Gross S."/>
            <person name="Mandapat C."/>
            <person name="Jackson L."/>
            <person name="Mathew T."/>
            <person name="Pu L."/>
            <person name="Thornton R."/>
            <person name="Saada N."/>
            <person name="Wilczek-Boney K.B."/>
            <person name="Lee S."/>
            <person name="Kovar C."/>
            <person name="Wu Y."/>
            <person name="Scherer S.E."/>
            <person name="Worley K.C."/>
            <person name="Muzny D.M."/>
            <person name="Gibbs R."/>
        </authorList>
    </citation>
    <scope>NUCLEOTIDE SEQUENCE</scope>
    <source>
        <strain evidence="8">Brora</strain>
    </source>
</reference>
<evidence type="ECO:0008006" key="9">
    <source>
        <dbReference type="Google" id="ProtNLM"/>
    </source>
</evidence>
<dbReference type="InterPro" id="IPR003961">
    <property type="entry name" value="FN3_dom"/>
</dbReference>
<dbReference type="InterPro" id="IPR003599">
    <property type="entry name" value="Ig_sub"/>
</dbReference>
<evidence type="ECO:0000256" key="4">
    <source>
        <dbReference type="SAM" id="Phobius"/>
    </source>
</evidence>
<dbReference type="PhylomeDB" id="T1IU88"/>
<dbReference type="CDD" id="cd00063">
    <property type="entry name" value="FN3"/>
    <property type="match status" value="2"/>
</dbReference>